<accession>A0A1A9WNB7</accession>
<organism evidence="1 2">
    <name type="scientific">Glossina brevipalpis</name>
    <dbReference type="NCBI Taxonomy" id="37001"/>
    <lineage>
        <taxon>Eukaryota</taxon>
        <taxon>Metazoa</taxon>
        <taxon>Ecdysozoa</taxon>
        <taxon>Arthropoda</taxon>
        <taxon>Hexapoda</taxon>
        <taxon>Insecta</taxon>
        <taxon>Pterygota</taxon>
        <taxon>Neoptera</taxon>
        <taxon>Endopterygota</taxon>
        <taxon>Diptera</taxon>
        <taxon>Brachycera</taxon>
        <taxon>Muscomorpha</taxon>
        <taxon>Hippoboscoidea</taxon>
        <taxon>Glossinidae</taxon>
        <taxon>Glossina</taxon>
    </lineage>
</organism>
<name>A0A1A9WNB7_9MUSC</name>
<evidence type="ECO:0000313" key="2">
    <source>
        <dbReference type="Proteomes" id="UP000091820"/>
    </source>
</evidence>
<sequence length="125" mass="14586">MESWRWHAAETITVARFLIHMQCILVKHVSYQFCNTATTIATYIFVIITGFRDLSLGKKGIESNQKRKKEKILLNDLNVNAFKSDNEQEYNFDKYDMMAVAACLIKSSGKHWIRPNTFLVNDMIY</sequence>
<dbReference type="VEuPathDB" id="VectorBase:GBRI025940"/>
<protein>
    <submittedName>
        <fullName evidence="1">Uncharacterized protein</fullName>
    </submittedName>
</protein>
<dbReference type="EnsemblMetazoa" id="GBRI025940-RA">
    <property type="protein sequence ID" value="GBRI025940-PA"/>
    <property type="gene ID" value="GBRI025940"/>
</dbReference>
<reference evidence="1" key="2">
    <citation type="submission" date="2020-05" db="UniProtKB">
        <authorList>
            <consortium name="EnsemblMetazoa"/>
        </authorList>
    </citation>
    <scope>IDENTIFICATION</scope>
    <source>
        <strain evidence="1">IAEA</strain>
    </source>
</reference>
<reference evidence="2" key="1">
    <citation type="submission" date="2014-03" db="EMBL/GenBank/DDBJ databases">
        <authorList>
            <person name="Aksoy S."/>
            <person name="Warren W."/>
            <person name="Wilson R.K."/>
        </authorList>
    </citation>
    <scope>NUCLEOTIDE SEQUENCE [LARGE SCALE GENOMIC DNA]</scope>
    <source>
        <strain evidence="2">IAEA</strain>
    </source>
</reference>
<dbReference type="Proteomes" id="UP000091820">
    <property type="component" value="Unassembled WGS sequence"/>
</dbReference>
<keyword evidence="2" id="KW-1185">Reference proteome</keyword>
<proteinExistence type="predicted"/>
<evidence type="ECO:0000313" key="1">
    <source>
        <dbReference type="EnsemblMetazoa" id="GBRI025940-PA"/>
    </source>
</evidence>
<dbReference type="AlphaFoldDB" id="A0A1A9WNB7"/>